<organism evidence="3 4">
    <name type="scientific">Rhamnella rubrinervis</name>
    <dbReference type="NCBI Taxonomy" id="2594499"/>
    <lineage>
        <taxon>Eukaryota</taxon>
        <taxon>Viridiplantae</taxon>
        <taxon>Streptophyta</taxon>
        <taxon>Embryophyta</taxon>
        <taxon>Tracheophyta</taxon>
        <taxon>Spermatophyta</taxon>
        <taxon>Magnoliopsida</taxon>
        <taxon>eudicotyledons</taxon>
        <taxon>Gunneridae</taxon>
        <taxon>Pentapetalae</taxon>
        <taxon>rosids</taxon>
        <taxon>fabids</taxon>
        <taxon>Rosales</taxon>
        <taxon>Rhamnaceae</taxon>
        <taxon>rhamnoid group</taxon>
        <taxon>Rhamneae</taxon>
        <taxon>Rhamnella</taxon>
    </lineage>
</organism>
<gene>
    <name evidence="3" type="ORF">FNV43_RR09713</name>
</gene>
<evidence type="ECO:0008006" key="5">
    <source>
        <dbReference type="Google" id="ProtNLM"/>
    </source>
</evidence>
<dbReference type="AlphaFoldDB" id="A0A8K0HB82"/>
<comment type="caution">
    <text evidence="3">The sequence shown here is derived from an EMBL/GenBank/DDBJ whole genome shotgun (WGS) entry which is preliminary data.</text>
</comment>
<dbReference type="InterPro" id="IPR053303">
    <property type="entry name" value="Chloroplast_PPR"/>
</dbReference>
<keyword evidence="1" id="KW-0677">Repeat</keyword>
<evidence type="ECO:0000313" key="4">
    <source>
        <dbReference type="Proteomes" id="UP000796880"/>
    </source>
</evidence>
<keyword evidence="4" id="KW-1185">Reference proteome</keyword>
<accession>A0A8K0HB82</accession>
<sequence length="251" mass="27327">MIVATQGQFTSIFAATFPVSSTKLLVVLFNACGQSGAVDRAFDVLSGVYTIAANCCSETDDWEFACNVYDDMSRKGMIPDEMFLSALIDVAGHAGNLDDAFEILQEARNQGIHIGIMSYSSLMGACCSVCITEAVKQKSDGDQLQKAMEVLSEMKALGLCPNILTYSMLVVANENFVKPEEEAECFKGFNNPSSDALTSQGAYDDQNSVKNTSQGSKRLSPSTRLSQTEDHIVAEKKQREKLSQSFVVYLQ</sequence>
<dbReference type="PANTHER" id="PTHR47935:SF1">
    <property type="entry name" value="PENTATRICOPEPTIDE REPEAT-CONTAINING PROTEIN MRL1, CHLOROPLASTIC"/>
    <property type="match status" value="1"/>
</dbReference>
<dbReference type="OrthoDB" id="1436708at2759"/>
<dbReference type="Gene3D" id="1.25.40.10">
    <property type="entry name" value="Tetratricopeptide repeat domain"/>
    <property type="match status" value="1"/>
</dbReference>
<dbReference type="PANTHER" id="PTHR47935">
    <property type="entry name" value="PENTATRICOPEPTIDE REPEAT-CONTAINING PROTEIN MRL1, CHLOROPLASTIC"/>
    <property type="match status" value="1"/>
</dbReference>
<reference evidence="3" key="1">
    <citation type="submission" date="2020-03" db="EMBL/GenBank/DDBJ databases">
        <title>A high-quality chromosome-level genome assembly of a woody plant with both climbing and erect habits, Rhamnella rubrinervis.</title>
        <authorList>
            <person name="Lu Z."/>
            <person name="Yang Y."/>
            <person name="Zhu X."/>
            <person name="Sun Y."/>
        </authorList>
    </citation>
    <scope>NUCLEOTIDE SEQUENCE</scope>
    <source>
        <strain evidence="3">BYM</strain>
        <tissue evidence="3">Leaf</tissue>
    </source>
</reference>
<dbReference type="InterPro" id="IPR011990">
    <property type="entry name" value="TPR-like_helical_dom_sf"/>
</dbReference>
<evidence type="ECO:0000256" key="2">
    <source>
        <dbReference type="SAM" id="MobiDB-lite"/>
    </source>
</evidence>
<evidence type="ECO:0000313" key="3">
    <source>
        <dbReference type="EMBL" id="KAF3448989.1"/>
    </source>
</evidence>
<dbReference type="Pfam" id="PF13812">
    <property type="entry name" value="PPR_3"/>
    <property type="match status" value="2"/>
</dbReference>
<dbReference type="EMBL" id="VOIH02000004">
    <property type="protein sequence ID" value="KAF3448989.1"/>
    <property type="molecule type" value="Genomic_DNA"/>
</dbReference>
<name>A0A8K0HB82_9ROSA</name>
<dbReference type="InterPro" id="IPR002885">
    <property type="entry name" value="PPR_rpt"/>
</dbReference>
<protein>
    <recommendedName>
        <fullName evidence="5">Pentatricopeptide repeat-containing protein</fullName>
    </recommendedName>
</protein>
<evidence type="ECO:0000256" key="1">
    <source>
        <dbReference type="ARBA" id="ARBA00022737"/>
    </source>
</evidence>
<dbReference type="NCBIfam" id="TIGR00756">
    <property type="entry name" value="PPR"/>
    <property type="match status" value="1"/>
</dbReference>
<feature type="compositionally biased region" description="Polar residues" evidence="2">
    <location>
        <begin position="197"/>
        <end position="226"/>
    </location>
</feature>
<feature type="region of interest" description="Disordered" evidence="2">
    <location>
        <begin position="197"/>
        <end position="230"/>
    </location>
</feature>
<dbReference type="Proteomes" id="UP000796880">
    <property type="component" value="Unassembled WGS sequence"/>
</dbReference>
<proteinExistence type="predicted"/>